<accession>A0A1W2H811</accession>
<dbReference type="Proteomes" id="UP000192333">
    <property type="component" value="Chromosome I"/>
</dbReference>
<dbReference type="InterPro" id="IPR026444">
    <property type="entry name" value="Secre_tail"/>
</dbReference>
<evidence type="ECO:0000313" key="4">
    <source>
        <dbReference type="Proteomes" id="UP000192333"/>
    </source>
</evidence>
<evidence type="ECO:0000259" key="2">
    <source>
        <dbReference type="Pfam" id="PF18962"/>
    </source>
</evidence>
<dbReference type="NCBIfam" id="TIGR04183">
    <property type="entry name" value="Por_Secre_tail"/>
    <property type="match status" value="1"/>
</dbReference>
<feature type="chain" id="PRO_5012190520" evidence="1">
    <location>
        <begin position="21"/>
        <end position="1788"/>
    </location>
</feature>
<dbReference type="InterPro" id="IPR008979">
    <property type="entry name" value="Galactose-bd-like_sf"/>
</dbReference>
<gene>
    <name evidence="3" type="ORF">SAMN00777080_3692</name>
</gene>
<dbReference type="EMBL" id="LT838813">
    <property type="protein sequence ID" value="SMD45051.1"/>
    <property type="molecule type" value="Genomic_DNA"/>
</dbReference>
<keyword evidence="1" id="KW-0732">Signal</keyword>
<evidence type="ECO:0000256" key="1">
    <source>
        <dbReference type="SAM" id="SignalP"/>
    </source>
</evidence>
<reference evidence="4" key="1">
    <citation type="submission" date="2017-04" db="EMBL/GenBank/DDBJ databases">
        <authorList>
            <person name="Varghese N."/>
            <person name="Submissions S."/>
        </authorList>
    </citation>
    <scope>NUCLEOTIDE SEQUENCE [LARGE SCALE GENOMIC DNA]</scope>
    <source>
        <strain evidence="4">DSM 16537</strain>
    </source>
</reference>
<proteinExistence type="predicted"/>
<evidence type="ECO:0000313" key="3">
    <source>
        <dbReference type="EMBL" id="SMD45051.1"/>
    </source>
</evidence>
<dbReference type="SUPFAM" id="SSF49785">
    <property type="entry name" value="Galactose-binding domain-like"/>
    <property type="match status" value="2"/>
</dbReference>
<dbReference type="STRING" id="758820.SAMN00777080_3692"/>
<protein>
    <submittedName>
        <fullName evidence="3">Por secretion system C-terminal sorting domain-containing protein</fullName>
    </submittedName>
</protein>
<dbReference type="RefSeq" id="WP_084121807.1">
    <property type="nucleotide sequence ID" value="NZ_LT838813.1"/>
</dbReference>
<dbReference type="Pfam" id="PF18962">
    <property type="entry name" value="Por_Secre_tail"/>
    <property type="match status" value="1"/>
</dbReference>
<name>A0A1W2H811_9BACT</name>
<organism evidence="3 4">
    <name type="scientific">Aquiflexum balticum DSM 16537</name>
    <dbReference type="NCBI Taxonomy" id="758820"/>
    <lineage>
        <taxon>Bacteria</taxon>
        <taxon>Pseudomonadati</taxon>
        <taxon>Bacteroidota</taxon>
        <taxon>Cytophagia</taxon>
        <taxon>Cytophagales</taxon>
        <taxon>Cyclobacteriaceae</taxon>
        <taxon>Aquiflexum</taxon>
    </lineage>
</organism>
<dbReference type="Gene3D" id="2.60.120.260">
    <property type="entry name" value="Galactose-binding domain-like"/>
    <property type="match status" value="6"/>
</dbReference>
<feature type="signal peptide" evidence="1">
    <location>
        <begin position="1"/>
        <end position="20"/>
    </location>
</feature>
<sequence length="1788" mass="189400">MKNFTLITFFIMMAVFSVKAQSQMNLPVTFDDPEVNYGIVGFGGADDSAIVEDPTDANNKVARVTKTAVAELWAGATVTAVTNNVQTGFASRIPFTATQTKMSVRVWSPDAGIQVRLKVEDHLDPTKSVETEATTTVANGWQILTFDFANQAAGTSALNLSLNYNKASIFFNFGVTGAEAGEKTYYFDDMVFITEGDGGDGGNSGNSGPVFPVTFEEDVTWTEVITNFDGGELTVVDNPDTNGNPSAKVGKMVKNAGQPWGGSFMLMGENIDLSAGTAFTVAVWAPRANTKMLFKIENENDGAQAFEQELTIAESNQWVDVTFDMGGANRAFTYKKVVMIFDLGTVGDGSAGFTWYVDNIRQVAGNGGGDGGNNTLNLPVTFDEELDYGLTDFGGNASEIIVDPTDAANKVAKSVKTAESELWAGTTVGGTAGFASAIPFASGATKMSLRVWSPTAGIPVRLKVEASNDPTISVETEATVTVASQWQTLTFDFANQAEGTEAINFSRSYNKASVFFNFGTTGAAAGEQTYYWDDLVFGSDDDGGDGGNSGSSGPVFPVTFEEDITWTEVITNFDGGELTVVDNPDTNGNPSAKVGRMVKNAGQPWGGSFMMMGENIDFSAGTAFTVAVWAPRANTKMLFKIENENDGAQAFEQELTIAESNQWVDVTFDMGGANRAFTYKKVVMIFDLGTVGDGSAGFTWYVDNIRQGEGNGNGGGEVGENLIINGDFASGLNSWTPFIADFAGVSATVAATEGEASITGIAGAGGEIWHVQFNQIFTAAQIEALEVGQDYIAKFDARSSVASRSLRLYFGEDGGGFAGVSVTDHTLNTEMQTIEVPFNLGNKYGAMKFGFEMGLSNDPVFIRNVSLTKVDGGGNGGGGNTNLGLPVTFDEDLDYGLTDFGGNASEIVVDPTDAANKVAKSVKSAEAELWAGTTVGGTAGFASAIPFASGATKMSLRVWSPTAGIPVRIKVEASNDPTISVETEATVTVASQWQTLTFDFANQAAGTEAINFSRSYNKASVFFNFGTTGAVAGEQTYYWDDLVFGSDDDGGSGGSSGPVFPVTFEEDITWTEVITNFDGGELTVVDNPDTNGNSSAKVGRMVKNAGQPWGGSFMMMGENIDLSTSTQFTVAVWAPRANTKMLFKIENENDGAQAFEQELTIAESNQWVDVTFDMGGANRAFTYKKVVMIFDLGTVGDGSAGFTWYVDNIRQGEGNGNGGGEVGENLIINGDFAAGLNSWTPFIADFAGVSATVAASEGEASITNIAGAGGQIWHVQFNQIFTAAQIEALEVGQDYIAKFDARSSVAGRALRLYFGEDGGGFAGVSVTDHTLNTEMQTIEVPFNLGNKYGAMKFGFEMGLSNDPVFISNVSLTKVDGVGGGDTKLELPVTFDTEFDYGLTDFGGNASEIVVDPTNGGNIVAKSVKSAEAELWAGTTLGGTAGFASAIPFAEGATKMSLRVWSPTAGIPIRIKVEDSNDPTISVETEATVTVASQWQTLIFDFANQAAGTEAINFSRNYNKASVFFNFGTTGAVAGEQTYYWDDMVFGELVQEEQVITFPEIEDKTLGDAPFNLNASSTSGLVISFSSDNNNVSISGGVATLVNPGRTSITASQSGNLEFFPAAPVSHSFCINPAKPVISVTGQGSEEVTLTSSSATGNQWFLDGVLIADATGSSIVVSTLGTYTVQVSIDDCVSQLSEEVTLIVSSARFQQIRELTAFPNPVENYLHVRGLSGPLGNSEMIDMAGRSTTIVFEELENGYQADVSRLSPGIYLLRLQQGNKNYSLKIIKK</sequence>
<dbReference type="OrthoDB" id="9792152at2"/>
<feature type="domain" description="Secretion system C-terminal sorting" evidence="2">
    <location>
        <begin position="1717"/>
        <end position="1786"/>
    </location>
</feature>
<keyword evidence="4" id="KW-1185">Reference proteome</keyword>